<keyword evidence="2" id="KW-1185">Reference proteome</keyword>
<evidence type="ECO:0000313" key="1">
    <source>
        <dbReference type="EMBL" id="KAI3361521.1"/>
    </source>
</evidence>
<gene>
    <name evidence="1" type="ORF">L3Q82_013665</name>
</gene>
<evidence type="ECO:0000313" key="2">
    <source>
        <dbReference type="Proteomes" id="UP000831701"/>
    </source>
</evidence>
<comment type="caution">
    <text evidence="1">The sequence shown here is derived from an EMBL/GenBank/DDBJ whole genome shotgun (WGS) entry which is preliminary data.</text>
</comment>
<name>A0ACB8W1D3_9TELE</name>
<reference evidence="1" key="1">
    <citation type="submission" date="2022-04" db="EMBL/GenBank/DDBJ databases">
        <title>Jade perch genome.</title>
        <authorList>
            <person name="Chao B."/>
        </authorList>
    </citation>
    <scope>NUCLEOTIDE SEQUENCE</scope>
    <source>
        <strain evidence="1">CB-2022</strain>
    </source>
</reference>
<dbReference type="Proteomes" id="UP000831701">
    <property type="component" value="Chromosome 16"/>
</dbReference>
<sequence length="794" mass="91666">MQQEPSVDSSSARFTPLVVVELASDTKEETIAWLLSRIRDRQQNGGAELLVEQLGPGVSAEEKENPNVFLVGATWQRLLSGAEDVGLFKEFNDGSMRGFTCANKHNFKDFKGDGDDFLSMAECQYIIKHELDTLRAKDETHVPGHSQAKLYPGKSIIRRLQSKGILIQVFPLHEKEELKRLSFSWYKKVKLSFQPLDDIRHYYGEGQALYFGFLEYFTIALVPMALIGVPYYLFDWEDYDKYVVFAVFNLVWCTVILELWKRCSASLAYRWGTLCRKKAFEEPRPGFHGVLGFNPVTGREEPLYPNAKRQLRVYLVSLPFVLLCLYLSLYVMMIYFQMEGWVLSIHDEDPTFWTGILLFIPSIIYAVVIEIMNLIYRYAAEFLTEWENHRLESSYQNHLVLKVLVFNFFNCFASLFYIAFVMQDMVLLRQSLATLLITSQILNQFMEAFLPYWLQRRRNKKMIRKVQKRRIQEEKELPLAEQVRLETDMSTYLGTFDDYLELFLLFGYVSLFSCVYPLAAVLVVLNNISEVYSDAFKMCRVFKRPFSDPAADIGVWQLAFEAMSVIAVVTNCALIGMSPQVKAYFPESETQLILWTVAIEHGLLAFKFILTFLIPDVPKHIQISLARLEFESLEALKKKWSVKQRLLSQVMPQWPLHSRHDGDGAGFVVREVYCNEVVFWGVSTWGPRDERRWTWEGEDVVCVKLMVHRGWELQMTWQQLAGAESAQVAVSVPAARPRLQAGGAVRRCFAVVVLRAAWVRGRAVVVVVGRVMVSRLPVEPMHILQADFSWIFTL</sequence>
<organism evidence="1 2">
    <name type="scientific">Scortum barcoo</name>
    <name type="common">barcoo grunter</name>
    <dbReference type="NCBI Taxonomy" id="214431"/>
    <lineage>
        <taxon>Eukaryota</taxon>
        <taxon>Metazoa</taxon>
        <taxon>Chordata</taxon>
        <taxon>Craniata</taxon>
        <taxon>Vertebrata</taxon>
        <taxon>Euteleostomi</taxon>
        <taxon>Actinopterygii</taxon>
        <taxon>Neopterygii</taxon>
        <taxon>Teleostei</taxon>
        <taxon>Neoteleostei</taxon>
        <taxon>Acanthomorphata</taxon>
        <taxon>Eupercaria</taxon>
        <taxon>Centrarchiformes</taxon>
        <taxon>Terapontoidei</taxon>
        <taxon>Terapontidae</taxon>
        <taxon>Scortum</taxon>
    </lineage>
</organism>
<proteinExistence type="predicted"/>
<accession>A0ACB8W1D3</accession>
<protein>
    <submittedName>
        <fullName evidence="1">Uncharacterized protein</fullName>
    </submittedName>
</protein>
<feature type="non-terminal residue" evidence="1">
    <location>
        <position position="794"/>
    </location>
</feature>
<dbReference type="EMBL" id="CM041546">
    <property type="protein sequence ID" value="KAI3361521.1"/>
    <property type="molecule type" value="Genomic_DNA"/>
</dbReference>